<dbReference type="InterPro" id="IPR045749">
    <property type="entry name" value="DUF6090"/>
</dbReference>
<dbReference type="Pfam" id="PF19578">
    <property type="entry name" value="DUF6090"/>
    <property type="match status" value="1"/>
</dbReference>
<evidence type="ECO:0000313" key="2">
    <source>
        <dbReference type="EMBL" id="SVB17595.1"/>
    </source>
</evidence>
<sequence length="232" mass="26921">MLKNTIQGILILIGILLSFHIEESRIEQKNFEIKNELLSDLNRAISDDLEQIKNLKEILNSSLDSISELQDDMNKNHQLLSDEEVIKKLIDLNVSISFFPQDGIFTELISSGSFELIKSKELKSKLLEIYNHQKERNLSISDDIDVVMKDYELEIMTNFRIAIDYTSSDGEFYGKPILSDYEFNRDYYLSNKLYGLMSLNYLFGVMYSRLLDDFEKSHEATLALSMLEIDKS</sequence>
<proteinExistence type="predicted"/>
<reference evidence="2" key="1">
    <citation type="submission" date="2018-05" db="EMBL/GenBank/DDBJ databases">
        <authorList>
            <person name="Lanie J.A."/>
            <person name="Ng W.-L."/>
            <person name="Kazmierczak K.M."/>
            <person name="Andrzejewski T.M."/>
            <person name="Davidsen T.M."/>
            <person name="Wayne K.J."/>
            <person name="Tettelin H."/>
            <person name="Glass J.I."/>
            <person name="Rusch D."/>
            <person name="Podicherti R."/>
            <person name="Tsui H.-C.T."/>
            <person name="Winkler M.E."/>
        </authorList>
    </citation>
    <scope>NUCLEOTIDE SEQUENCE</scope>
</reference>
<gene>
    <name evidence="2" type="ORF">METZ01_LOCUS170449</name>
</gene>
<name>A0A382BUW1_9ZZZZ</name>
<dbReference type="EMBL" id="UINC01031478">
    <property type="protein sequence ID" value="SVB17595.1"/>
    <property type="molecule type" value="Genomic_DNA"/>
</dbReference>
<dbReference type="AlphaFoldDB" id="A0A382BUW1"/>
<feature type="coiled-coil region" evidence="1">
    <location>
        <begin position="38"/>
        <end position="72"/>
    </location>
</feature>
<organism evidence="2">
    <name type="scientific">marine metagenome</name>
    <dbReference type="NCBI Taxonomy" id="408172"/>
    <lineage>
        <taxon>unclassified sequences</taxon>
        <taxon>metagenomes</taxon>
        <taxon>ecological metagenomes</taxon>
    </lineage>
</organism>
<accession>A0A382BUW1</accession>
<protein>
    <submittedName>
        <fullName evidence="2">Uncharacterized protein</fullName>
    </submittedName>
</protein>
<keyword evidence="1" id="KW-0175">Coiled coil</keyword>
<evidence type="ECO:0000256" key="1">
    <source>
        <dbReference type="SAM" id="Coils"/>
    </source>
</evidence>